<proteinExistence type="predicted"/>
<evidence type="ECO:0000256" key="1">
    <source>
        <dbReference type="ARBA" id="ARBA00004123"/>
    </source>
</evidence>
<dbReference type="Pfam" id="PF02362">
    <property type="entry name" value="B3"/>
    <property type="match status" value="2"/>
</dbReference>
<evidence type="ECO:0000256" key="5">
    <source>
        <dbReference type="ARBA" id="ARBA00023242"/>
    </source>
</evidence>
<evidence type="ECO:0000259" key="7">
    <source>
        <dbReference type="PROSITE" id="PS50863"/>
    </source>
</evidence>
<dbReference type="SMART" id="SM01019">
    <property type="entry name" value="B3"/>
    <property type="match status" value="3"/>
</dbReference>
<keyword evidence="4" id="KW-0804">Transcription</keyword>
<dbReference type="Proteomes" id="UP000694861">
    <property type="component" value="Linkage group LG8"/>
</dbReference>
<evidence type="ECO:0000313" key="9">
    <source>
        <dbReference type="RefSeq" id="XP_016651550.1"/>
    </source>
</evidence>
<feature type="domain" description="TF-B3" evidence="7">
    <location>
        <begin position="237"/>
        <end position="333"/>
    </location>
</feature>
<dbReference type="CDD" id="cd10017">
    <property type="entry name" value="B3_DNA"/>
    <property type="match status" value="4"/>
</dbReference>
<organism evidence="8 9">
    <name type="scientific">Prunus mume</name>
    <name type="common">Japanese apricot</name>
    <name type="synonym">Armeniaca mume</name>
    <dbReference type="NCBI Taxonomy" id="102107"/>
    <lineage>
        <taxon>Eukaryota</taxon>
        <taxon>Viridiplantae</taxon>
        <taxon>Streptophyta</taxon>
        <taxon>Embryophyta</taxon>
        <taxon>Tracheophyta</taxon>
        <taxon>Spermatophyta</taxon>
        <taxon>Magnoliopsida</taxon>
        <taxon>eudicotyledons</taxon>
        <taxon>Gunneridae</taxon>
        <taxon>Pentapetalae</taxon>
        <taxon>rosids</taxon>
        <taxon>fabids</taxon>
        <taxon>Rosales</taxon>
        <taxon>Rosaceae</taxon>
        <taxon>Amygdaloideae</taxon>
        <taxon>Amygdaleae</taxon>
        <taxon>Prunus</taxon>
    </lineage>
</organism>
<evidence type="ECO:0000256" key="3">
    <source>
        <dbReference type="ARBA" id="ARBA00023125"/>
    </source>
</evidence>
<dbReference type="PANTHER" id="PTHR31920">
    <property type="entry name" value="B3 DOMAIN-CONTAINING"/>
    <property type="match status" value="1"/>
</dbReference>
<keyword evidence="2" id="KW-0805">Transcription regulation</keyword>
<keyword evidence="3" id="KW-0238">DNA-binding</keyword>
<dbReference type="RefSeq" id="XP_016651550.1">
    <property type="nucleotide sequence ID" value="XM_016796064.1"/>
</dbReference>
<name>A0ABM1LVX3_PRUMU</name>
<dbReference type="GeneID" id="107881702"/>
<feature type="region of interest" description="Disordered" evidence="6">
    <location>
        <begin position="150"/>
        <end position="204"/>
    </location>
</feature>
<dbReference type="PROSITE" id="PS50863">
    <property type="entry name" value="B3"/>
    <property type="match status" value="2"/>
</dbReference>
<feature type="domain" description="TF-B3" evidence="7">
    <location>
        <begin position="21"/>
        <end position="114"/>
    </location>
</feature>
<reference evidence="9" key="2">
    <citation type="submission" date="2025-08" db="UniProtKB">
        <authorList>
            <consortium name="RefSeq"/>
        </authorList>
    </citation>
    <scope>IDENTIFICATION</scope>
</reference>
<feature type="region of interest" description="Disordered" evidence="6">
    <location>
        <begin position="473"/>
        <end position="498"/>
    </location>
</feature>
<dbReference type="InterPro" id="IPR050655">
    <property type="entry name" value="Plant_B3_domain"/>
</dbReference>
<sequence length="605" mass="69623">MNSPRREIGNPTKTFSSSTPHFLMMIPKGTSGDIKLSIPKKFLRKYGDDLSNPVLLKLPNGSKWNIELRRWEGEAWFDKGWPEFSEFYFLEHCHSLVFGYEGNSKFHICIFDESFIEIEYPLTMPEMKETDADDDSSDESDDHSDDASLEILDKFPPCPRKSKGKSSFPCPRPHKKKRTSSSGNVDFPSKRHDRGTSSTPRFLKRTQVVRGRRHPLTTSGKALALQRAKAYKSDKPSFIVPMHRSYIGRHPMWLTSDFSILMGHLSKNSANVILWDLGGRAWVVEFIAKPRAKFQSGWHEFVRGNNLNVNDVCVFVLIDDTRLVFEVVIFRAVQAANCTLLPDVDGEETEEDDDSALPAKFVKEHLNQAHDKAVLRVSDERTCKSHQHFSCILMVEKYLRSPTFGPPVNVKKADDKFFFQKGWKKFVHDRVLKLCEFLVFGYAGNLGFYVDIYGRDGCKKKFVTAIRERGRRHHEEGHGNVIHRRSPRHHGKQNLPSIDPIKYEATDTESETSMHPLATSTGKTIALPRNNSFNSEKPFFKSAIQNSYIRRGYMYLPRNFGRTHLTEQRATVTLRVSDGKTWPVKLAIEGERAKLRWWFHDILPR</sequence>
<accession>A0ABM1LVX3</accession>
<evidence type="ECO:0000256" key="2">
    <source>
        <dbReference type="ARBA" id="ARBA00023015"/>
    </source>
</evidence>
<keyword evidence="5" id="KW-0539">Nucleus</keyword>
<reference evidence="8" key="1">
    <citation type="journal article" date="2012" name="Nat. Commun.">
        <title>The genome of Prunus mume.</title>
        <authorList>
            <person name="Zhang Q."/>
            <person name="Chen W."/>
            <person name="Sun L."/>
            <person name="Zhao F."/>
            <person name="Huang B."/>
            <person name="Yang W."/>
            <person name="Tao Y."/>
            <person name="Wang J."/>
            <person name="Yuan Z."/>
            <person name="Fan G."/>
            <person name="Xing Z."/>
            <person name="Han C."/>
            <person name="Pan H."/>
            <person name="Zhong X."/>
            <person name="Shi W."/>
            <person name="Liang X."/>
            <person name="Du D."/>
            <person name="Sun F."/>
            <person name="Xu Z."/>
            <person name="Hao R."/>
            <person name="Lv T."/>
            <person name="Lv Y."/>
            <person name="Zheng Z."/>
            <person name="Sun M."/>
            <person name="Luo L."/>
            <person name="Cai M."/>
            <person name="Gao Y."/>
            <person name="Wang J."/>
            <person name="Yin Y."/>
            <person name="Xu X."/>
            <person name="Cheng T."/>
            <person name="Wang J."/>
        </authorList>
    </citation>
    <scope>NUCLEOTIDE SEQUENCE [LARGE SCALE GENOMIC DNA]</scope>
</reference>
<gene>
    <name evidence="9" type="primary">LOC107881702</name>
</gene>
<dbReference type="SUPFAM" id="SSF101936">
    <property type="entry name" value="DNA-binding pseudobarrel domain"/>
    <property type="match status" value="4"/>
</dbReference>
<dbReference type="Gene3D" id="2.40.330.10">
    <property type="entry name" value="DNA-binding pseudobarrel domain"/>
    <property type="match status" value="4"/>
</dbReference>
<dbReference type="InterPro" id="IPR015300">
    <property type="entry name" value="DNA-bd_pseudobarrel_sf"/>
</dbReference>
<feature type="compositionally biased region" description="Basic residues" evidence="6">
    <location>
        <begin position="481"/>
        <end position="492"/>
    </location>
</feature>
<comment type="subcellular location">
    <subcellularLocation>
        <location evidence="1">Nucleus</location>
    </subcellularLocation>
</comment>
<evidence type="ECO:0000256" key="4">
    <source>
        <dbReference type="ARBA" id="ARBA00023163"/>
    </source>
</evidence>
<protein>
    <submittedName>
        <fullName evidence="9">B3 domain-containing protein Os03g0621600</fullName>
    </submittedName>
</protein>
<evidence type="ECO:0000313" key="8">
    <source>
        <dbReference type="Proteomes" id="UP000694861"/>
    </source>
</evidence>
<dbReference type="PANTHER" id="PTHR31920:SF108">
    <property type="entry name" value="B3 DOMAIN-CONTAINING TRANSCRIPTION FACTOR VRN1-LIKE"/>
    <property type="match status" value="1"/>
</dbReference>
<evidence type="ECO:0000256" key="6">
    <source>
        <dbReference type="SAM" id="MobiDB-lite"/>
    </source>
</evidence>
<keyword evidence="8" id="KW-1185">Reference proteome</keyword>
<dbReference type="InterPro" id="IPR003340">
    <property type="entry name" value="B3_DNA-bd"/>
</dbReference>